<evidence type="ECO:0000313" key="9">
    <source>
        <dbReference type="EMBL" id="TVY05478.1"/>
    </source>
</evidence>
<dbReference type="CDD" id="cd06261">
    <property type="entry name" value="TM_PBP2"/>
    <property type="match status" value="1"/>
</dbReference>
<sequence length="279" mass="31462">MPIISARAITKHFIISLFALVMIYPILWLAVSSLKPSSEVFSTAYSLIPSRLEFSNYVSGWKGFGNNSFTVFFKNSFIIVIISTIGAVVSSALVAYGLARIPFWGRSFWFSCVMMTLMLPHDVTIIPQYVMFSKLGWVSSFKPVIVPSFFGMPFFIFLIMQFIRTIPSEMDEAAKMDGCSKISIFFRIIVPLIVPALVTATIFSFYWRWDDFITPLLYLNKPQLYPVSLALKLFLDADSTSNWGGMFAMSTMSLVPVVLVFFLFQKYIVEGISTSGLKG</sequence>
<feature type="transmembrane region" description="Helical" evidence="7">
    <location>
        <begin position="77"/>
        <end position="96"/>
    </location>
</feature>
<reference evidence="9 10" key="1">
    <citation type="submission" date="2019-07" db="EMBL/GenBank/DDBJ databases">
        <authorList>
            <person name="Kim J."/>
        </authorList>
    </citation>
    <scope>NUCLEOTIDE SEQUENCE [LARGE SCALE GENOMIC DNA]</scope>
    <source>
        <strain evidence="9 10">JC52</strain>
    </source>
</reference>
<dbReference type="PROSITE" id="PS50928">
    <property type="entry name" value="ABC_TM1"/>
    <property type="match status" value="1"/>
</dbReference>
<keyword evidence="4 7" id="KW-0812">Transmembrane</keyword>
<dbReference type="OrthoDB" id="9771544at2"/>
<dbReference type="PANTHER" id="PTHR43744">
    <property type="entry name" value="ABC TRANSPORTER PERMEASE PROTEIN MG189-RELATED-RELATED"/>
    <property type="match status" value="1"/>
</dbReference>
<keyword evidence="2 7" id="KW-0813">Transport</keyword>
<dbReference type="Gene3D" id="1.10.3720.10">
    <property type="entry name" value="MetI-like"/>
    <property type="match status" value="1"/>
</dbReference>
<proteinExistence type="inferred from homology"/>
<evidence type="ECO:0000259" key="8">
    <source>
        <dbReference type="PROSITE" id="PS50928"/>
    </source>
</evidence>
<protein>
    <submittedName>
        <fullName evidence="9">Carbohydrate ABC transporter permease</fullName>
    </submittedName>
</protein>
<evidence type="ECO:0000256" key="3">
    <source>
        <dbReference type="ARBA" id="ARBA00022475"/>
    </source>
</evidence>
<dbReference type="Proteomes" id="UP000317036">
    <property type="component" value="Unassembled WGS sequence"/>
</dbReference>
<dbReference type="InterPro" id="IPR000515">
    <property type="entry name" value="MetI-like"/>
</dbReference>
<organism evidence="9 10">
    <name type="scientific">Paenibacillus cremeus</name>
    <dbReference type="NCBI Taxonomy" id="2163881"/>
    <lineage>
        <taxon>Bacteria</taxon>
        <taxon>Bacillati</taxon>
        <taxon>Bacillota</taxon>
        <taxon>Bacilli</taxon>
        <taxon>Bacillales</taxon>
        <taxon>Paenibacillaceae</taxon>
        <taxon>Paenibacillus</taxon>
    </lineage>
</organism>
<comment type="similarity">
    <text evidence="7">Belongs to the binding-protein-dependent transport system permease family.</text>
</comment>
<dbReference type="PANTHER" id="PTHR43744:SF6">
    <property type="entry name" value="ABC TRANSPORTER PERMEASE PROTEIN YESQ-RELATED"/>
    <property type="match status" value="1"/>
</dbReference>
<comment type="caution">
    <text evidence="9">The sequence shown here is derived from an EMBL/GenBank/DDBJ whole genome shotgun (WGS) entry which is preliminary data.</text>
</comment>
<evidence type="ECO:0000256" key="5">
    <source>
        <dbReference type="ARBA" id="ARBA00022989"/>
    </source>
</evidence>
<feature type="transmembrane region" description="Helical" evidence="7">
    <location>
        <begin position="243"/>
        <end position="264"/>
    </location>
</feature>
<feature type="transmembrane region" description="Helical" evidence="7">
    <location>
        <begin position="184"/>
        <end position="207"/>
    </location>
</feature>
<evidence type="ECO:0000256" key="1">
    <source>
        <dbReference type="ARBA" id="ARBA00004651"/>
    </source>
</evidence>
<evidence type="ECO:0000313" key="10">
    <source>
        <dbReference type="Proteomes" id="UP000317036"/>
    </source>
</evidence>
<feature type="transmembrane region" description="Helical" evidence="7">
    <location>
        <begin position="108"/>
        <end position="132"/>
    </location>
</feature>
<comment type="subcellular location">
    <subcellularLocation>
        <location evidence="1 7">Cell membrane</location>
        <topology evidence="1 7">Multi-pass membrane protein</topology>
    </subcellularLocation>
</comment>
<dbReference type="EMBL" id="VNJI01000058">
    <property type="protein sequence ID" value="TVY05478.1"/>
    <property type="molecule type" value="Genomic_DNA"/>
</dbReference>
<dbReference type="InterPro" id="IPR035906">
    <property type="entry name" value="MetI-like_sf"/>
</dbReference>
<evidence type="ECO:0000256" key="7">
    <source>
        <dbReference type="RuleBase" id="RU363032"/>
    </source>
</evidence>
<feature type="domain" description="ABC transmembrane type-1" evidence="8">
    <location>
        <begin position="73"/>
        <end position="264"/>
    </location>
</feature>
<accession>A0A559K018</accession>
<dbReference type="Pfam" id="PF00528">
    <property type="entry name" value="BPD_transp_1"/>
    <property type="match status" value="1"/>
</dbReference>
<dbReference type="GO" id="GO:0055085">
    <property type="term" value="P:transmembrane transport"/>
    <property type="evidence" value="ECO:0007669"/>
    <property type="project" value="InterPro"/>
</dbReference>
<evidence type="ECO:0000256" key="2">
    <source>
        <dbReference type="ARBA" id="ARBA00022448"/>
    </source>
</evidence>
<dbReference type="SUPFAM" id="SSF161098">
    <property type="entry name" value="MetI-like"/>
    <property type="match status" value="1"/>
</dbReference>
<dbReference type="RefSeq" id="WP_144854052.1">
    <property type="nucleotide sequence ID" value="NZ_VNJI01000058.1"/>
</dbReference>
<evidence type="ECO:0000256" key="4">
    <source>
        <dbReference type="ARBA" id="ARBA00022692"/>
    </source>
</evidence>
<feature type="transmembrane region" description="Helical" evidence="7">
    <location>
        <begin position="144"/>
        <end position="163"/>
    </location>
</feature>
<name>A0A559K018_9BACL</name>
<keyword evidence="5 7" id="KW-1133">Transmembrane helix</keyword>
<keyword evidence="3" id="KW-1003">Cell membrane</keyword>
<dbReference type="AlphaFoldDB" id="A0A559K018"/>
<evidence type="ECO:0000256" key="6">
    <source>
        <dbReference type="ARBA" id="ARBA00023136"/>
    </source>
</evidence>
<feature type="transmembrane region" description="Helical" evidence="7">
    <location>
        <begin position="12"/>
        <end position="31"/>
    </location>
</feature>
<keyword evidence="10" id="KW-1185">Reference proteome</keyword>
<dbReference type="GO" id="GO:0005886">
    <property type="term" value="C:plasma membrane"/>
    <property type="evidence" value="ECO:0007669"/>
    <property type="project" value="UniProtKB-SubCell"/>
</dbReference>
<gene>
    <name evidence="9" type="ORF">FPZ49_30215</name>
</gene>
<keyword evidence="6 7" id="KW-0472">Membrane</keyword>